<dbReference type="EMBL" id="CAJJDM010000080">
    <property type="protein sequence ID" value="CAD8086808.1"/>
    <property type="molecule type" value="Genomic_DNA"/>
</dbReference>
<evidence type="ECO:0000313" key="4">
    <source>
        <dbReference type="Proteomes" id="UP000688137"/>
    </source>
</evidence>
<dbReference type="AlphaFoldDB" id="A0A8S1N1U1"/>
<dbReference type="InterPro" id="IPR014939">
    <property type="entry name" value="CDT1_Gemini-bd-like"/>
</dbReference>
<keyword evidence="4" id="KW-1185">Reference proteome</keyword>
<keyword evidence="1" id="KW-0175">Coiled coil</keyword>
<feature type="coiled-coil region" evidence="1">
    <location>
        <begin position="144"/>
        <end position="171"/>
    </location>
</feature>
<name>A0A8S1N1U1_PARPR</name>
<comment type="caution">
    <text evidence="3">The sequence shown here is derived from an EMBL/GenBank/DDBJ whole genome shotgun (WGS) entry which is preliminary data.</text>
</comment>
<evidence type="ECO:0000256" key="1">
    <source>
        <dbReference type="SAM" id="Coils"/>
    </source>
</evidence>
<protein>
    <recommendedName>
        <fullName evidence="2">CDT1 Geminin-binding domain-containing protein</fullName>
    </recommendedName>
</protein>
<evidence type="ECO:0000259" key="2">
    <source>
        <dbReference type="Pfam" id="PF08839"/>
    </source>
</evidence>
<gene>
    <name evidence="3" type="ORF">PPRIM_AZ9-3.1.T0770107</name>
</gene>
<dbReference type="Proteomes" id="UP000688137">
    <property type="component" value="Unassembled WGS sequence"/>
</dbReference>
<organism evidence="3 4">
    <name type="scientific">Paramecium primaurelia</name>
    <dbReference type="NCBI Taxonomy" id="5886"/>
    <lineage>
        <taxon>Eukaryota</taxon>
        <taxon>Sar</taxon>
        <taxon>Alveolata</taxon>
        <taxon>Ciliophora</taxon>
        <taxon>Intramacronucleata</taxon>
        <taxon>Oligohymenophorea</taxon>
        <taxon>Peniculida</taxon>
        <taxon>Parameciidae</taxon>
        <taxon>Paramecium</taxon>
    </lineage>
</organism>
<accession>A0A8S1N1U1</accession>
<feature type="domain" description="CDT1 Geminin-binding" evidence="2">
    <location>
        <begin position="131"/>
        <end position="212"/>
    </location>
</feature>
<dbReference type="Pfam" id="PF08839">
    <property type="entry name" value="CDT1"/>
    <property type="match status" value="1"/>
</dbReference>
<proteinExistence type="predicted"/>
<reference evidence="3" key="1">
    <citation type="submission" date="2021-01" db="EMBL/GenBank/DDBJ databases">
        <authorList>
            <consortium name="Genoscope - CEA"/>
            <person name="William W."/>
        </authorList>
    </citation>
    <scope>NUCLEOTIDE SEQUENCE</scope>
</reference>
<sequence>MQDFLFISDSIQPTIKKVKLDLFNSFEDETTSTIIKKQDPSYIPFLSLRQKFGVHQKGGFYPLPKKYVSLLDLCNKIEMNYLRNQCQIQFTIQNNFPEIIQVLQLLNLDPKLYKIKVIQDGIVIQHPFQINSNKNDNKTIVKSSQEIAQLYDLINKRIQQLREKLDQQVQIKHKEHLSIINCEDFEQFGSQFKIYHNDFNLNDCPDIKPIKLKKTIFSNELIQFHLDMLNFMTEHYDKRGVSFMFYDHIIIILSVHFNKVKSEIEKALKNIMNLIPDKIQILMNHINKQRWMIQLDRASLTQQNKKCILNSFLCN</sequence>
<dbReference type="OMA" id="ILMNHIN"/>
<evidence type="ECO:0000313" key="3">
    <source>
        <dbReference type="EMBL" id="CAD8086808.1"/>
    </source>
</evidence>